<accession>A0A2P2LJE6</accession>
<evidence type="ECO:0000259" key="2">
    <source>
        <dbReference type="Pfam" id="PF00171"/>
    </source>
</evidence>
<dbReference type="InterPro" id="IPR015590">
    <property type="entry name" value="Aldehyde_DH_dom"/>
</dbReference>
<dbReference type="InterPro" id="IPR016161">
    <property type="entry name" value="Ald_DH/histidinol_DH"/>
</dbReference>
<proteinExistence type="inferred from homology"/>
<dbReference type="GO" id="GO:0006210">
    <property type="term" value="P:thymine catabolic process"/>
    <property type="evidence" value="ECO:0007669"/>
    <property type="project" value="TreeGrafter"/>
</dbReference>
<dbReference type="InterPro" id="IPR010061">
    <property type="entry name" value="MeMal-semiAld_DH"/>
</dbReference>
<reference evidence="3" key="1">
    <citation type="submission" date="2018-02" db="EMBL/GenBank/DDBJ databases">
        <title>Rhizophora mucronata_Transcriptome.</title>
        <authorList>
            <person name="Meera S.P."/>
            <person name="Sreeshan A."/>
            <person name="Augustine A."/>
        </authorList>
    </citation>
    <scope>NUCLEOTIDE SEQUENCE</scope>
    <source>
        <tissue evidence="3">Leaf</tissue>
    </source>
</reference>
<dbReference type="FunFam" id="3.40.309.10:FF:000002">
    <property type="entry name" value="Methylmalonate-semialdehyde dehydrogenase (Acylating)"/>
    <property type="match status" value="1"/>
</dbReference>
<evidence type="ECO:0000256" key="1">
    <source>
        <dbReference type="ARBA" id="ARBA00009986"/>
    </source>
</evidence>
<feature type="domain" description="Aldehyde dehydrogenase" evidence="2">
    <location>
        <begin position="8"/>
        <end position="164"/>
    </location>
</feature>
<dbReference type="GO" id="GO:0004491">
    <property type="term" value="F:methylmalonate-semialdehyde dehydrogenase (acylating, NAD) activity"/>
    <property type="evidence" value="ECO:0007669"/>
    <property type="project" value="InterPro"/>
</dbReference>
<evidence type="ECO:0000313" key="3">
    <source>
        <dbReference type="EMBL" id="MBX18104.1"/>
    </source>
</evidence>
<protein>
    <submittedName>
        <fullName evidence="3">Methylmalonate-semialdehyde dehydrogenase acylating-like isoform X2</fullName>
    </submittedName>
</protein>
<sequence>MLWIYCPGSVLYSQAKERIHRLIQNGVESGARLLLDGRNIVVPRYERGNFIGPTILSGVTAEMDCYKEEIFGPVLICMEADSFEEAINIVNRNKYGNGASIFTTSGAAARKFQTEIEAGQVGINVPIPVPLPFFSFTGNKASFAGDLNFYGKAGVDFFTQIKTITQQWKDLPGGTGVSLAMPTSQKL</sequence>
<organism evidence="3">
    <name type="scientific">Rhizophora mucronata</name>
    <name type="common">Asiatic mangrove</name>
    <dbReference type="NCBI Taxonomy" id="61149"/>
    <lineage>
        <taxon>Eukaryota</taxon>
        <taxon>Viridiplantae</taxon>
        <taxon>Streptophyta</taxon>
        <taxon>Embryophyta</taxon>
        <taxon>Tracheophyta</taxon>
        <taxon>Spermatophyta</taxon>
        <taxon>Magnoliopsida</taxon>
        <taxon>eudicotyledons</taxon>
        <taxon>Gunneridae</taxon>
        <taxon>Pentapetalae</taxon>
        <taxon>rosids</taxon>
        <taxon>fabids</taxon>
        <taxon>Malpighiales</taxon>
        <taxon>Rhizophoraceae</taxon>
        <taxon>Rhizophora</taxon>
    </lineage>
</organism>
<dbReference type="GO" id="GO:0005739">
    <property type="term" value="C:mitochondrion"/>
    <property type="evidence" value="ECO:0007669"/>
    <property type="project" value="TreeGrafter"/>
</dbReference>
<name>A0A2P2LJE6_RHIMU</name>
<dbReference type="Pfam" id="PF00171">
    <property type="entry name" value="Aldedh"/>
    <property type="match status" value="1"/>
</dbReference>
<dbReference type="PANTHER" id="PTHR43866">
    <property type="entry name" value="MALONATE-SEMIALDEHYDE DEHYDROGENASE"/>
    <property type="match status" value="1"/>
</dbReference>
<dbReference type="Gene3D" id="3.40.309.10">
    <property type="entry name" value="Aldehyde Dehydrogenase, Chain A, domain 2"/>
    <property type="match status" value="1"/>
</dbReference>
<dbReference type="PANTHER" id="PTHR43866:SF3">
    <property type="entry name" value="METHYLMALONATE-SEMIALDEHYDE DEHYDROGENASE [ACYLATING], MITOCHONDRIAL"/>
    <property type="match status" value="1"/>
</dbReference>
<dbReference type="SUPFAM" id="SSF53720">
    <property type="entry name" value="ALDH-like"/>
    <property type="match status" value="1"/>
</dbReference>
<comment type="similarity">
    <text evidence="1">Belongs to the aldehyde dehydrogenase family.</text>
</comment>
<dbReference type="EMBL" id="GGEC01037620">
    <property type="protein sequence ID" value="MBX18104.1"/>
    <property type="molecule type" value="Transcribed_RNA"/>
</dbReference>
<dbReference type="GO" id="GO:0006574">
    <property type="term" value="P:L-valine catabolic process"/>
    <property type="evidence" value="ECO:0007669"/>
    <property type="project" value="TreeGrafter"/>
</dbReference>
<dbReference type="AlphaFoldDB" id="A0A2P2LJE6"/>
<dbReference type="InterPro" id="IPR016163">
    <property type="entry name" value="Ald_DH_C"/>
</dbReference>